<dbReference type="FunFam" id="2.170.130.10:FF:000008">
    <property type="entry name" value="SusC/RagA family TonB-linked outer membrane protein"/>
    <property type="match status" value="1"/>
</dbReference>
<dbReference type="AlphaFoldDB" id="A0A926NJT9"/>
<keyword evidence="14" id="KW-1185">Reference proteome</keyword>
<evidence type="ECO:0000259" key="12">
    <source>
        <dbReference type="Pfam" id="PF07715"/>
    </source>
</evidence>
<dbReference type="NCBIfam" id="TIGR04057">
    <property type="entry name" value="SusC_RagA_signa"/>
    <property type="match status" value="1"/>
</dbReference>
<comment type="caution">
    <text evidence="13">The sequence shown here is derived from an EMBL/GenBank/DDBJ whole genome shotgun (WGS) entry which is preliminary data.</text>
</comment>
<reference evidence="13" key="1">
    <citation type="submission" date="2020-09" db="EMBL/GenBank/DDBJ databases">
        <title>Novel species of Mucilaginibacter isolated from a glacier on the Tibetan Plateau.</title>
        <authorList>
            <person name="Liu Q."/>
            <person name="Xin Y.-H."/>
        </authorList>
    </citation>
    <scope>NUCLEOTIDE SEQUENCE</scope>
    <source>
        <strain evidence="13">ZB1P21</strain>
    </source>
</reference>
<dbReference type="Proteomes" id="UP000619078">
    <property type="component" value="Unassembled WGS sequence"/>
</dbReference>
<keyword evidence="7 8" id="KW-0998">Cell outer membrane</keyword>
<keyword evidence="10" id="KW-0732">Signal</keyword>
<evidence type="ECO:0000313" key="13">
    <source>
        <dbReference type="EMBL" id="MBD1393389.1"/>
    </source>
</evidence>
<comment type="subcellular location">
    <subcellularLocation>
        <location evidence="1 8">Cell outer membrane</location>
        <topology evidence="1 8">Multi-pass membrane protein</topology>
    </subcellularLocation>
</comment>
<evidence type="ECO:0000256" key="1">
    <source>
        <dbReference type="ARBA" id="ARBA00004571"/>
    </source>
</evidence>
<feature type="signal peptide" evidence="10">
    <location>
        <begin position="1"/>
        <end position="34"/>
    </location>
</feature>
<evidence type="ECO:0000256" key="6">
    <source>
        <dbReference type="ARBA" id="ARBA00023136"/>
    </source>
</evidence>
<evidence type="ECO:0000313" key="14">
    <source>
        <dbReference type="Proteomes" id="UP000619078"/>
    </source>
</evidence>
<dbReference type="Pfam" id="PF13715">
    <property type="entry name" value="CarbopepD_reg_2"/>
    <property type="match status" value="1"/>
</dbReference>
<dbReference type="InterPro" id="IPR036942">
    <property type="entry name" value="Beta-barrel_TonB_sf"/>
</dbReference>
<keyword evidence="2 8" id="KW-0813">Transport</keyword>
<keyword evidence="13" id="KW-0675">Receptor</keyword>
<evidence type="ECO:0000256" key="9">
    <source>
        <dbReference type="RuleBase" id="RU003357"/>
    </source>
</evidence>
<evidence type="ECO:0000256" key="8">
    <source>
        <dbReference type="PROSITE-ProRule" id="PRU01360"/>
    </source>
</evidence>
<dbReference type="InterPro" id="IPR037066">
    <property type="entry name" value="Plug_dom_sf"/>
</dbReference>
<feature type="chain" id="PRO_5037042928" evidence="10">
    <location>
        <begin position="35"/>
        <end position="1046"/>
    </location>
</feature>
<accession>A0A926NJT9</accession>
<evidence type="ECO:0000256" key="7">
    <source>
        <dbReference type="ARBA" id="ARBA00023237"/>
    </source>
</evidence>
<keyword evidence="6 8" id="KW-0472">Membrane</keyword>
<evidence type="ECO:0000256" key="3">
    <source>
        <dbReference type="ARBA" id="ARBA00022452"/>
    </source>
</evidence>
<keyword evidence="3 8" id="KW-1134">Transmembrane beta strand</keyword>
<feature type="domain" description="TonB-dependent receptor plug" evidence="12">
    <location>
        <begin position="139"/>
        <end position="246"/>
    </location>
</feature>
<evidence type="ECO:0000259" key="11">
    <source>
        <dbReference type="Pfam" id="PF00593"/>
    </source>
</evidence>
<dbReference type="Gene3D" id="2.40.170.20">
    <property type="entry name" value="TonB-dependent receptor, beta-barrel domain"/>
    <property type="match status" value="1"/>
</dbReference>
<gene>
    <name evidence="13" type="ORF">IDJ76_09790</name>
</gene>
<dbReference type="Pfam" id="PF07715">
    <property type="entry name" value="Plug"/>
    <property type="match status" value="1"/>
</dbReference>
<keyword evidence="5 9" id="KW-0798">TonB box</keyword>
<dbReference type="PROSITE" id="PS52016">
    <property type="entry name" value="TONB_DEPENDENT_REC_3"/>
    <property type="match status" value="1"/>
</dbReference>
<dbReference type="InterPro" id="IPR039426">
    <property type="entry name" value="TonB-dep_rcpt-like"/>
</dbReference>
<dbReference type="Gene3D" id="2.170.130.10">
    <property type="entry name" value="TonB-dependent receptor, plug domain"/>
    <property type="match status" value="1"/>
</dbReference>
<dbReference type="InterPro" id="IPR008969">
    <property type="entry name" value="CarboxyPept-like_regulatory"/>
</dbReference>
<dbReference type="NCBIfam" id="TIGR04056">
    <property type="entry name" value="OMP_RagA_SusC"/>
    <property type="match status" value="1"/>
</dbReference>
<dbReference type="InterPro" id="IPR023997">
    <property type="entry name" value="TonB-dep_OMP_SusC/RagA_CS"/>
</dbReference>
<protein>
    <submittedName>
        <fullName evidence="13">TonB-dependent receptor</fullName>
    </submittedName>
</protein>
<dbReference type="InterPro" id="IPR023996">
    <property type="entry name" value="TonB-dep_OMP_SusC/RagA"/>
</dbReference>
<dbReference type="GO" id="GO:0009279">
    <property type="term" value="C:cell outer membrane"/>
    <property type="evidence" value="ECO:0007669"/>
    <property type="project" value="UniProtKB-SubCell"/>
</dbReference>
<comment type="similarity">
    <text evidence="8 9">Belongs to the TonB-dependent receptor family.</text>
</comment>
<evidence type="ECO:0000256" key="4">
    <source>
        <dbReference type="ARBA" id="ARBA00022692"/>
    </source>
</evidence>
<dbReference type="InterPro" id="IPR012910">
    <property type="entry name" value="Plug_dom"/>
</dbReference>
<proteinExistence type="inferred from homology"/>
<keyword evidence="4 8" id="KW-0812">Transmembrane</keyword>
<dbReference type="InterPro" id="IPR000531">
    <property type="entry name" value="Beta-barrel_TonB"/>
</dbReference>
<organism evidence="13 14">
    <name type="scientific">Mucilaginibacter glaciei</name>
    <dbReference type="NCBI Taxonomy" id="2772109"/>
    <lineage>
        <taxon>Bacteria</taxon>
        <taxon>Pseudomonadati</taxon>
        <taxon>Bacteroidota</taxon>
        <taxon>Sphingobacteriia</taxon>
        <taxon>Sphingobacteriales</taxon>
        <taxon>Sphingobacteriaceae</taxon>
        <taxon>Mucilaginibacter</taxon>
    </lineage>
</organism>
<evidence type="ECO:0000256" key="5">
    <source>
        <dbReference type="ARBA" id="ARBA00023077"/>
    </source>
</evidence>
<evidence type="ECO:0000256" key="10">
    <source>
        <dbReference type="SAM" id="SignalP"/>
    </source>
</evidence>
<feature type="domain" description="TonB-dependent receptor-like beta-barrel" evidence="11">
    <location>
        <begin position="430"/>
        <end position="862"/>
    </location>
</feature>
<dbReference type="SUPFAM" id="SSF56935">
    <property type="entry name" value="Porins"/>
    <property type="match status" value="1"/>
</dbReference>
<dbReference type="RefSeq" id="WP_191163115.1">
    <property type="nucleotide sequence ID" value="NZ_JACWMX010000003.1"/>
</dbReference>
<name>A0A926NJT9_9SPHI</name>
<dbReference type="EMBL" id="JACWMX010000003">
    <property type="protein sequence ID" value="MBD1393389.1"/>
    <property type="molecule type" value="Genomic_DNA"/>
</dbReference>
<dbReference type="Gene3D" id="2.60.40.1120">
    <property type="entry name" value="Carboxypeptidase-like, regulatory domain"/>
    <property type="match status" value="1"/>
</dbReference>
<evidence type="ECO:0000256" key="2">
    <source>
        <dbReference type="ARBA" id="ARBA00022448"/>
    </source>
</evidence>
<dbReference type="Pfam" id="PF00593">
    <property type="entry name" value="TonB_dep_Rec_b-barrel"/>
    <property type="match status" value="1"/>
</dbReference>
<sequence>MIFFTKRTPYTGASIRIACTFLLLLSLIVNSAQALVANHNLNPIAFEVSGTVTSETGEVLVGVTVSEKGTPNGVSTDVNGKFKLNVRDGNATLLVRYIGFQTKEVAVNNSAVINIKLANDERKLNEVVVVAYGSQKRGDITGAVTSIKADDVKDAPVTQFTQMIQGKTPGVQVNQTTGIPGQGMSIRIRGAVTFSGSGSSQPLYVVDGVPLVSDINNINPDEIETFTILKDASSTALYGSRAANGVIIITTKHAKAGQNSLTFNAFYGVQTVPQKGRPDVMNAVEFAQYEQDVFKEQDRINRANGGTGVAIPVEYQNPSQYAGKGTDWYNVLLRNAPIQSYNLALNSGTEKSTTTATIGVLNQDGVLVASNYKRYSARVNSEYKFNSKITVGLNVAPTYEKLANTNTDGNIFGGGIIQNAITSSPISPVRNPDGSLTLTSQSPGLFGNPNWYRVATENKNNTQKGRLLSNGYANIQIIKDLNFRTSLNIDYVNEQNQTWSPSTSGGLFAPPPNQASASAYSNIYYSWLAENTLNYKHSFGDHNFDVLVGYTAQKYHQDFNSQSGFGFPNDNIPSLAAATQFNTPTTSIQEWSLASFVSRLNYNYKNRYLVSASFRRDGSSRFAPNTKYGNFPAVSVGWNVSQEQFMQNIPAISDLKLRAGYGVNGNFNIQNYGFIPNTQTTNYSFNGVLTPGTSIANIGNNNLSWEKSKQLDIGADFSLFKGRISVSYDYFHKTTSSLLYQINVPRESGFSSIADNVAKLQFKGHEFSITSQNLVGPALRWSTNFNISFVRSKILDLGPYGTSLPRDPNGANIEMIGQPLGMFYGYKFIGVYKNQADFDASAKYTGSDSPSQVGTVKYADTNGDGIIDARDKTIIGNPNPDFTYGMTNNLTYKNFDFGVTVSGAYGGDLQNRTLEYTQNLDGVFNVTKDVANRWKSEADPGDGVHPRIVVGTALARNTNSRWVSDGSFLTVKNVTLGYSIPMKNNNYIKSIRVYTSGQQLIVFTKYKGANPEVSGVEGSSVVNIGIDNTSYPVPRTISFGVNVNLK</sequence>
<dbReference type="SUPFAM" id="SSF49464">
    <property type="entry name" value="Carboxypeptidase regulatory domain-like"/>
    <property type="match status" value="1"/>
</dbReference>